<comment type="similarity">
    <text evidence="1">Belongs to the AHA1 family.</text>
</comment>
<dbReference type="PATRIC" id="fig|582680.7.peg.3346"/>
<dbReference type="RefSeq" id="WP_045251945.1">
    <property type="nucleotide sequence ID" value="NZ_JYIT01000085.1"/>
</dbReference>
<dbReference type="Proteomes" id="UP000033448">
    <property type="component" value="Unassembled WGS sequence"/>
</dbReference>
<dbReference type="SUPFAM" id="SSF55961">
    <property type="entry name" value="Bet v1-like"/>
    <property type="match status" value="1"/>
</dbReference>
<proteinExistence type="inferred from homology"/>
<sequence length="160" mass="17441">MASTTGRNASVVDEGAFRVTRSIDIAAPVPKVWRAVTDPELLSRWFGRTVLLGDGAGAHGTMSFEGYGAIPIRVEAIDPERSVTYRWNNDDALGMLPAQVDEASSTVFTFTLAAQGEGTRLTVVESGFERTSDPIANLESHRRGWDFELDKLVALIEGER</sequence>
<accession>A0A0F0KD36</accession>
<evidence type="ECO:0000313" key="4">
    <source>
        <dbReference type="Proteomes" id="UP000033448"/>
    </source>
</evidence>
<dbReference type="InterPro" id="IPR013538">
    <property type="entry name" value="ASHA1/2-like_C"/>
</dbReference>
<protein>
    <recommendedName>
        <fullName evidence="2">Activator of Hsp90 ATPase homologue 1/2-like C-terminal domain-containing protein</fullName>
    </recommendedName>
</protein>
<dbReference type="AlphaFoldDB" id="A0A0F0KD36"/>
<reference evidence="3 4" key="1">
    <citation type="submission" date="2015-02" db="EMBL/GenBank/DDBJ databases">
        <title>Draft genome sequences of ten Microbacterium spp. with emphasis on heavy metal contaminated environments.</title>
        <authorList>
            <person name="Corretto E."/>
        </authorList>
    </citation>
    <scope>NUCLEOTIDE SEQUENCE [LARGE SCALE GENOMIC DNA]</scope>
    <source>
        <strain evidence="3 4">DSM 23848</strain>
    </source>
</reference>
<evidence type="ECO:0000256" key="1">
    <source>
        <dbReference type="ARBA" id="ARBA00006817"/>
    </source>
</evidence>
<evidence type="ECO:0000259" key="2">
    <source>
        <dbReference type="Pfam" id="PF08327"/>
    </source>
</evidence>
<keyword evidence="4" id="KW-1185">Reference proteome</keyword>
<feature type="domain" description="Activator of Hsp90 ATPase homologue 1/2-like C-terminal" evidence="2">
    <location>
        <begin position="27"/>
        <end position="157"/>
    </location>
</feature>
<dbReference type="InterPro" id="IPR023393">
    <property type="entry name" value="START-like_dom_sf"/>
</dbReference>
<dbReference type="Gene3D" id="3.30.530.20">
    <property type="match status" value="1"/>
</dbReference>
<name>A0A0F0KD36_9MICO</name>
<comment type="caution">
    <text evidence="3">The sequence shown here is derived from an EMBL/GenBank/DDBJ whole genome shotgun (WGS) entry which is preliminary data.</text>
</comment>
<dbReference type="OrthoDB" id="8117292at2"/>
<organism evidence="3 4">
    <name type="scientific">Microbacterium azadirachtae</name>
    <dbReference type="NCBI Taxonomy" id="582680"/>
    <lineage>
        <taxon>Bacteria</taxon>
        <taxon>Bacillati</taxon>
        <taxon>Actinomycetota</taxon>
        <taxon>Actinomycetes</taxon>
        <taxon>Micrococcales</taxon>
        <taxon>Microbacteriaceae</taxon>
        <taxon>Microbacterium</taxon>
    </lineage>
</organism>
<dbReference type="EMBL" id="JYIT01000085">
    <property type="protein sequence ID" value="KJL18817.1"/>
    <property type="molecule type" value="Genomic_DNA"/>
</dbReference>
<evidence type="ECO:0000313" key="3">
    <source>
        <dbReference type="EMBL" id="KJL18817.1"/>
    </source>
</evidence>
<gene>
    <name evidence="3" type="ORF">RL72_03286</name>
</gene>
<dbReference type="Pfam" id="PF08327">
    <property type="entry name" value="AHSA1"/>
    <property type="match status" value="1"/>
</dbReference>